<organism evidence="6 7">
    <name type="scientific">Arthrobacter cryoconiti</name>
    <dbReference type="NCBI Taxonomy" id="748907"/>
    <lineage>
        <taxon>Bacteria</taxon>
        <taxon>Bacillati</taxon>
        <taxon>Actinomycetota</taxon>
        <taxon>Actinomycetes</taxon>
        <taxon>Micrococcales</taxon>
        <taxon>Micrococcaceae</taxon>
        <taxon>Arthrobacter</taxon>
    </lineage>
</organism>
<dbReference type="CDD" id="cd04235">
    <property type="entry name" value="AAK_CK"/>
    <property type="match status" value="1"/>
</dbReference>
<comment type="caution">
    <text evidence="6">The sequence shown here is derived from an EMBL/GenBank/DDBJ whole genome shotgun (WGS) entry which is preliminary data.</text>
</comment>
<reference evidence="7" key="1">
    <citation type="journal article" date="2019" name="Int. J. Syst. Evol. Microbiol.">
        <title>The Global Catalogue of Microorganisms (GCM) 10K type strain sequencing project: providing services to taxonomists for standard genome sequencing and annotation.</title>
        <authorList>
            <consortium name="The Broad Institute Genomics Platform"/>
            <consortium name="The Broad Institute Genome Sequencing Center for Infectious Disease"/>
            <person name="Wu L."/>
            <person name="Ma J."/>
        </authorList>
    </citation>
    <scope>NUCLEOTIDE SEQUENCE [LARGE SCALE GENOMIC DNA]</scope>
    <source>
        <strain evidence="7">CGMCC 1.10698</strain>
    </source>
</reference>
<evidence type="ECO:0000256" key="4">
    <source>
        <dbReference type="PIRNR" id="PIRNR000723"/>
    </source>
</evidence>
<dbReference type="Gene3D" id="3.40.1160.10">
    <property type="entry name" value="Acetylglutamate kinase-like"/>
    <property type="match status" value="1"/>
</dbReference>
<dbReference type="PANTHER" id="PTHR30409:SF1">
    <property type="entry name" value="CARBAMATE KINASE-RELATED"/>
    <property type="match status" value="1"/>
</dbReference>
<protein>
    <recommendedName>
        <fullName evidence="4">Carbamate kinase</fullName>
    </recommendedName>
</protein>
<evidence type="ECO:0000259" key="5">
    <source>
        <dbReference type="Pfam" id="PF00696"/>
    </source>
</evidence>
<evidence type="ECO:0000256" key="1">
    <source>
        <dbReference type="ARBA" id="ARBA00011066"/>
    </source>
</evidence>
<evidence type="ECO:0000313" key="6">
    <source>
        <dbReference type="EMBL" id="MFC4264076.1"/>
    </source>
</evidence>
<sequence>MRIVVALGGNALLERKDKPDAAVERHHIRDAAAALAPLAHDHQLIICHGNGPQVGLLAMESEADPALSRPYPLDALGAQTQGMIGYWLTQELRNCGVVSPIVAVITQTLVDSFDPGFASPTKFIGRSYSHQEALELAARHGWEVRADGARWRRVVASPRPIGIIEQDSISRLLDLGTVVVCGGGGGSPVILDPAGQLRGVEAVVDKDYTSARIAVNVGADRLLLLTDVEAVMNDFGTPAARAIDRISVDELATLNLPAGSMGPKVAAAAWFTARTSHPSAIGALVQGAEVLSGRAGTTITSHP</sequence>
<dbReference type="InterPro" id="IPR036393">
    <property type="entry name" value="AceGlu_kinase-like_sf"/>
</dbReference>
<dbReference type="InterPro" id="IPR003964">
    <property type="entry name" value="Carb_kinase"/>
</dbReference>
<dbReference type="SUPFAM" id="SSF53633">
    <property type="entry name" value="Carbamate kinase-like"/>
    <property type="match status" value="1"/>
</dbReference>
<dbReference type="Proteomes" id="UP001595773">
    <property type="component" value="Unassembled WGS sequence"/>
</dbReference>
<dbReference type="PANTHER" id="PTHR30409">
    <property type="entry name" value="CARBAMATE KINASE"/>
    <property type="match status" value="1"/>
</dbReference>
<dbReference type="NCBIfam" id="NF009008">
    <property type="entry name" value="PRK12354.1"/>
    <property type="match status" value="1"/>
</dbReference>
<accession>A0ABV8QV53</accession>
<keyword evidence="3 4" id="KW-0418">Kinase</keyword>
<name>A0ABV8QV53_9MICC</name>
<dbReference type="GO" id="GO:0008804">
    <property type="term" value="F:carbamate kinase activity"/>
    <property type="evidence" value="ECO:0007669"/>
    <property type="project" value="UniProtKB-EC"/>
</dbReference>
<keyword evidence="2 4" id="KW-0808">Transferase</keyword>
<dbReference type="RefSeq" id="WP_230068600.1">
    <property type="nucleotide sequence ID" value="NZ_BAABLL010000013.1"/>
</dbReference>
<evidence type="ECO:0000313" key="7">
    <source>
        <dbReference type="Proteomes" id="UP001595773"/>
    </source>
</evidence>
<dbReference type="InterPro" id="IPR001048">
    <property type="entry name" value="Asp/Glu/Uridylate_kinase"/>
</dbReference>
<gene>
    <name evidence="6" type="ORF">ACFOW9_00495</name>
</gene>
<evidence type="ECO:0000256" key="2">
    <source>
        <dbReference type="ARBA" id="ARBA00022679"/>
    </source>
</evidence>
<dbReference type="Pfam" id="PF00696">
    <property type="entry name" value="AA_kinase"/>
    <property type="match status" value="1"/>
</dbReference>
<evidence type="ECO:0000256" key="3">
    <source>
        <dbReference type="ARBA" id="ARBA00022777"/>
    </source>
</evidence>
<dbReference type="EMBL" id="JBHSCQ010000002">
    <property type="protein sequence ID" value="MFC4264076.1"/>
    <property type="molecule type" value="Genomic_DNA"/>
</dbReference>
<feature type="domain" description="Aspartate/glutamate/uridylate kinase" evidence="5">
    <location>
        <begin position="1"/>
        <end position="279"/>
    </location>
</feature>
<keyword evidence="7" id="KW-1185">Reference proteome</keyword>
<dbReference type="PRINTS" id="PR01469">
    <property type="entry name" value="CARBMTKINASE"/>
</dbReference>
<comment type="similarity">
    <text evidence="1 4">Belongs to the carbamate kinase family.</text>
</comment>
<dbReference type="PIRSF" id="PIRSF000723">
    <property type="entry name" value="Carbamate_kin"/>
    <property type="match status" value="1"/>
</dbReference>
<proteinExistence type="inferred from homology"/>